<evidence type="ECO:0000256" key="3">
    <source>
        <dbReference type="ARBA" id="ARBA00022691"/>
    </source>
</evidence>
<dbReference type="InParanoid" id="A3M091"/>
<evidence type="ECO:0000256" key="2">
    <source>
        <dbReference type="ARBA" id="ARBA00022679"/>
    </source>
</evidence>
<dbReference type="HOGENOM" id="CLU_018398_0_2_1"/>
<dbReference type="OMA" id="MPRIPYS"/>
<dbReference type="GO" id="GO:0005739">
    <property type="term" value="C:mitochondrion"/>
    <property type="evidence" value="ECO:0007669"/>
    <property type="project" value="TreeGrafter"/>
</dbReference>
<organism evidence="4 5">
    <name type="scientific">Scheffersomyces stipitis (strain ATCC 58785 / CBS 6054 / NBRC 10063 / NRRL Y-11545)</name>
    <name type="common">Yeast</name>
    <name type="synonym">Pichia stipitis</name>
    <dbReference type="NCBI Taxonomy" id="322104"/>
    <lineage>
        <taxon>Eukaryota</taxon>
        <taxon>Fungi</taxon>
        <taxon>Dikarya</taxon>
        <taxon>Ascomycota</taxon>
        <taxon>Saccharomycotina</taxon>
        <taxon>Pichiomycetes</taxon>
        <taxon>Debaryomycetaceae</taxon>
        <taxon>Scheffersomyces</taxon>
    </lineage>
</organism>
<protein>
    <submittedName>
        <fullName evidence="4">S-adenosylmethionine-dependent methyltransferase</fullName>
    </submittedName>
</protein>
<sequence>MPRISPKLARLARESSLLLPPLLRANKTIDSAKQELRWIQQELPKNKWKSAIRERSQLIPLQYILGSQPFGSLDIHCRPGVLIPRWETEEWVTELADAFGKRKNTTNNGKLSNSLNVIDACTGTGCIPLLLHSDLLSKGVCSNVTGFDISLEAYKLSCENLAIYESSRDISDNGKVSFKHVDIFSHDLLEQLEVTSRSVDLITSNPPYIPLQDYKSSVDFNGTSRSVRLHEPALALVGENEFYETLITKLVLPTKAKAFVFELGYEEQAQRVKELLFPFKKWKVKRYTDSAGNIRCVLGWIRGSNMSVLDNITRTTEM</sequence>
<dbReference type="PANTHER" id="PTHR18895">
    <property type="entry name" value="HEMK METHYLTRANSFERASE"/>
    <property type="match status" value="1"/>
</dbReference>
<dbReference type="eggNOG" id="KOG2904">
    <property type="taxonomic scope" value="Eukaryota"/>
</dbReference>
<dbReference type="Proteomes" id="UP000002258">
    <property type="component" value="Chromosome 8"/>
</dbReference>
<dbReference type="GO" id="GO:0032259">
    <property type="term" value="P:methylation"/>
    <property type="evidence" value="ECO:0007669"/>
    <property type="project" value="UniProtKB-KW"/>
</dbReference>
<dbReference type="SUPFAM" id="SSF53335">
    <property type="entry name" value="S-adenosyl-L-methionine-dependent methyltransferases"/>
    <property type="match status" value="1"/>
</dbReference>
<gene>
    <name evidence="4" type="primary">HEM2</name>
    <name evidence="4" type="ORF">PICST_64451</name>
</gene>
<reference evidence="4 5" key="1">
    <citation type="journal article" date="2007" name="Nat. Biotechnol.">
        <title>Genome sequence of the lignocellulose-bioconverting and xylose-fermenting yeast Pichia stipitis.</title>
        <authorList>
            <person name="Jeffries T.W."/>
            <person name="Grigoriev I.V."/>
            <person name="Grimwood J."/>
            <person name="Laplaza J.M."/>
            <person name="Aerts A."/>
            <person name="Salamov A."/>
            <person name="Schmutz J."/>
            <person name="Lindquist E."/>
            <person name="Dehal P."/>
            <person name="Shapiro H."/>
            <person name="Jin Y.S."/>
            <person name="Passoth V."/>
            <person name="Richardson P.M."/>
        </authorList>
    </citation>
    <scope>NUCLEOTIDE SEQUENCE [LARGE SCALE GENOMIC DNA]</scope>
    <source>
        <strain evidence="5">ATCC 58785 / CBS 6054 / NBRC 10063 / NRRL Y-11545</strain>
    </source>
</reference>
<dbReference type="OrthoDB" id="269872at2759"/>
<dbReference type="InterPro" id="IPR029063">
    <property type="entry name" value="SAM-dependent_MTases_sf"/>
</dbReference>
<evidence type="ECO:0000313" key="5">
    <source>
        <dbReference type="Proteomes" id="UP000002258"/>
    </source>
</evidence>
<evidence type="ECO:0000256" key="1">
    <source>
        <dbReference type="ARBA" id="ARBA00022603"/>
    </source>
</evidence>
<dbReference type="Gene3D" id="3.40.50.150">
    <property type="entry name" value="Vaccinia Virus protein VP39"/>
    <property type="match status" value="1"/>
</dbReference>
<dbReference type="GO" id="GO:0006451">
    <property type="term" value="P:translational readthrough"/>
    <property type="evidence" value="ECO:0007669"/>
    <property type="project" value="EnsemblFungi"/>
</dbReference>
<dbReference type="GO" id="GO:0008757">
    <property type="term" value="F:S-adenosylmethionine-dependent methyltransferase activity"/>
    <property type="evidence" value="ECO:0007669"/>
    <property type="project" value="EnsemblFungi"/>
</dbReference>
<dbReference type="CDD" id="cd02440">
    <property type="entry name" value="AdoMet_MTases"/>
    <property type="match status" value="1"/>
</dbReference>
<dbReference type="AlphaFoldDB" id="A3M091"/>
<keyword evidence="2 4" id="KW-0808">Transferase</keyword>
<proteinExistence type="predicted"/>
<dbReference type="InterPro" id="IPR050320">
    <property type="entry name" value="N5-glutamine_MTase"/>
</dbReference>
<dbReference type="GeneID" id="4840915"/>
<dbReference type="EMBL" id="CP000502">
    <property type="protein sequence ID" value="ABN68675.2"/>
    <property type="molecule type" value="Genomic_DNA"/>
</dbReference>
<dbReference type="RefSeq" id="XP_001386704.2">
    <property type="nucleotide sequence ID" value="XM_001386667.1"/>
</dbReference>
<dbReference type="InterPro" id="IPR004556">
    <property type="entry name" value="HemK-like"/>
</dbReference>
<dbReference type="FunCoup" id="A3M091">
    <property type="interactions" value="82"/>
</dbReference>
<keyword evidence="3" id="KW-0949">S-adenosyl-L-methionine</keyword>
<keyword evidence="1 4" id="KW-0489">Methyltransferase</keyword>
<dbReference type="NCBIfam" id="TIGR00536">
    <property type="entry name" value="hemK_fam"/>
    <property type="match status" value="1"/>
</dbReference>
<name>A3M091_PICST</name>
<keyword evidence="5" id="KW-1185">Reference proteome</keyword>
<dbReference type="PANTHER" id="PTHR18895:SF74">
    <property type="entry name" value="MTRF1L RELEASE FACTOR GLUTAMINE METHYLTRANSFERASE"/>
    <property type="match status" value="1"/>
</dbReference>
<dbReference type="STRING" id="322104.A3M091"/>
<accession>A3M091</accession>
<dbReference type="GO" id="GO:0008276">
    <property type="term" value="F:protein methyltransferase activity"/>
    <property type="evidence" value="ECO:0007669"/>
    <property type="project" value="InterPro"/>
</dbReference>
<evidence type="ECO:0000313" key="4">
    <source>
        <dbReference type="EMBL" id="ABN68675.2"/>
    </source>
</evidence>
<dbReference type="KEGG" id="pic:PICST_64451"/>